<keyword evidence="1" id="KW-0812">Transmembrane</keyword>
<proteinExistence type="predicted"/>
<evidence type="ECO:0000313" key="3">
    <source>
        <dbReference type="Proteomes" id="UP001596492"/>
    </source>
</evidence>
<dbReference type="EMBL" id="JBHTBR010000004">
    <property type="protein sequence ID" value="MFC7291520.1"/>
    <property type="molecule type" value="Genomic_DNA"/>
</dbReference>
<accession>A0ABW2IK58</accession>
<feature type="transmembrane region" description="Helical" evidence="1">
    <location>
        <begin position="25"/>
        <end position="45"/>
    </location>
</feature>
<keyword evidence="1" id="KW-1133">Transmembrane helix</keyword>
<dbReference type="Proteomes" id="UP001596492">
    <property type="component" value="Unassembled WGS sequence"/>
</dbReference>
<sequence>MRPDKLQKAIWSARLNEWAAMLKKAWWLILLLIMFLTVKIVWHTVPFTLEGHQRGTILSTAVDQTDFGAGATFATVKLENGDIVSAKLSAPNPTSQDITLCQFKRTLIWEMTHYKVCDLEQKTDLIPLNRAKSVSDLASIEVCKTYRTHDCEIKAHPKLEDIPSFSASPDKVRCILKYRVLESGYVNLLNTECSDDRFLKGVIKSAEHLRYGTTDTCGRTCPAIGQELEYPLEIQFE</sequence>
<keyword evidence="1" id="KW-0472">Membrane</keyword>
<name>A0ABW2IK58_9PROT</name>
<evidence type="ECO:0000256" key="1">
    <source>
        <dbReference type="SAM" id="Phobius"/>
    </source>
</evidence>
<gene>
    <name evidence="2" type="ORF">ACFQS8_07830</name>
</gene>
<reference evidence="3" key="1">
    <citation type="journal article" date="2019" name="Int. J. Syst. Evol. Microbiol.">
        <title>The Global Catalogue of Microorganisms (GCM) 10K type strain sequencing project: providing services to taxonomists for standard genome sequencing and annotation.</title>
        <authorList>
            <consortium name="The Broad Institute Genomics Platform"/>
            <consortium name="The Broad Institute Genome Sequencing Center for Infectious Disease"/>
            <person name="Wu L."/>
            <person name="Ma J."/>
        </authorList>
    </citation>
    <scope>NUCLEOTIDE SEQUENCE [LARGE SCALE GENOMIC DNA]</scope>
    <source>
        <strain evidence="3">CCUG 51308</strain>
    </source>
</reference>
<comment type="caution">
    <text evidence="2">The sequence shown here is derived from an EMBL/GenBank/DDBJ whole genome shotgun (WGS) entry which is preliminary data.</text>
</comment>
<dbReference type="RefSeq" id="WP_382166752.1">
    <property type="nucleotide sequence ID" value="NZ_JBHTBR010000004.1"/>
</dbReference>
<protein>
    <submittedName>
        <fullName evidence="2">Uncharacterized protein</fullName>
    </submittedName>
</protein>
<keyword evidence="3" id="KW-1185">Reference proteome</keyword>
<organism evidence="2 3">
    <name type="scientific">Hirschia litorea</name>
    <dbReference type="NCBI Taxonomy" id="1199156"/>
    <lineage>
        <taxon>Bacteria</taxon>
        <taxon>Pseudomonadati</taxon>
        <taxon>Pseudomonadota</taxon>
        <taxon>Alphaproteobacteria</taxon>
        <taxon>Hyphomonadales</taxon>
        <taxon>Hyphomonadaceae</taxon>
        <taxon>Hirschia</taxon>
    </lineage>
</organism>
<evidence type="ECO:0000313" key="2">
    <source>
        <dbReference type="EMBL" id="MFC7291520.1"/>
    </source>
</evidence>